<keyword evidence="1" id="KW-0812">Transmembrane</keyword>
<feature type="transmembrane region" description="Helical" evidence="1">
    <location>
        <begin position="6"/>
        <end position="22"/>
    </location>
</feature>
<evidence type="ECO:0000313" key="2">
    <source>
        <dbReference type="EMBL" id="CAB4559407.1"/>
    </source>
</evidence>
<protein>
    <submittedName>
        <fullName evidence="2">Unannotated protein</fullName>
    </submittedName>
</protein>
<dbReference type="InterPro" id="IPR036249">
    <property type="entry name" value="Thioredoxin-like_sf"/>
</dbReference>
<keyword evidence="1" id="KW-0472">Membrane</keyword>
<evidence type="ECO:0000256" key="1">
    <source>
        <dbReference type="SAM" id="Phobius"/>
    </source>
</evidence>
<gene>
    <name evidence="2" type="ORF">UFOPK1572_00719</name>
</gene>
<sequence>MIEQLIFVVAAMAVALVVALVLKRRQSDAPTQAGFEIPIQVDRSDFENPHAPWLVAVFTSATCHTCADVAKKAEVLSSSEVFVQRIDYTVNPALHKRYRIDAVPLLVIADIDGVVHKGFIGPVKAQDLWAAMAECRDPGSTPESCASHQ</sequence>
<dbReference type="AlphaFoldDB" id="A0A6J6D6H4"/>
<name>A0A6J6D6H4_9ZZZZ</name>
<organism evidence="2">
    <name type="scientific">freshwater metagenome</name>
    <dbReference type="NCBI Taxonomy" id="449393"/>
    <lineage>
        <taxon>unclassified sequences</taxon>
        <taxon>metagenomes</taxon>
        <taxon>ecological metagenomes</taxon>
    </lineage>
</organism>
<proteinExistence type="predicted"/>
<reference evidence="2" key="1">
    <citation type="submission" date="2020-05" db="EMBL/GenBank/DDBJ databases">
        <authorList>
            <person name="Chiriac C."/>
            <person name="Salcher M."/>
            <person name="Ghai R."/>
            <person name="Kavagutti S V."/>
        </authorList>
    </citation>
    <scope>NUCLEOTIDE SEQUENCE</scope>
</reference>
<dbReference type="EMBL" id="CAEZTC010000074">
    <property type="protein sequence ID" value="CAB4559407.1"/>
    <property type="molecule type" value="Genomic_DNA"/>
</dbReference>
<accession>A0A6J6D6H4</accession>
<dbReference type="Gene3D" id="3.40.30.10">
    <property type="entry name" value="Glutaredoxin"/>
    <property type="match status" value="1"/>
</dbReference>
<dbReference type="SUPFAM" id="SSF52833">
    <property type="entry name" value="Thioredoxin-like"/>
    <property type="match status" value="1"/>
</dbReference>
<keyword evidence="1" id="KW-1133">Transmembrane helix</keyword>